<reference evidence="1 2" key="1">
    <citation type="journal article" date="2022" name="Plant J.">
        <title>Chromosome-level genome of Camellia lanceoleosa provides a valuable resource for understanding genome evolution and self-incompatibility.</title>
        <authorList>
            <person name="Gong W."/>
            <person name="Xiao S."/>
            <person name="Wang L."/>
            <person name="Liao Z."/>
            <person name="Chang Y."/>
            <person name="Mo W."/>
            <person name="Hu G."/>
            <person name="Li W."/>
            <person name="Zhao G."/>
            <person name="Zhu H."/>
            <person name="Hu X."/>
            <person name="Ji K."/>
            <person name="Xiang X."/>
            <person name="Song Q."/>
            <person name="Yuan D."/>
            <person name="Jin S."/>
            <person name="Zhang L."/>
        </authorList>
    </citation>
    <scope>NUCLEOTIDE SEQUENCE [LARGE SCALE GENOMIC DNA]</scope>
    <source>
        <strain evidence="1">SQ_2022a</strain>
    </source>
</reference>
<dbReference type="EMBL" id="CM045760">
    <property type="protein sequence ID" value="KAI8027972.1"/>
    <property type="molecule type" value="Genomic_DNA"/>
</dbReference>
<evidence type="ECO:0000313" key="2">
    <source>
        <dbReference type="Proteomes" id="UP001060215"/>
    </source>
</evidence>
<organism evidence="1 2">
    <name type="scientific">Camellia lanceoleosa</name>
    <dbReference type="NCBI Taxonomy" id="1840588"/>
    <lineage>
        <taxon>Eukaryota</taxon>
        <taxon>Viridiplantae</taxon>
        <taxon>Streptophyta</taxon>
        <taxon>Embryophyta</taxon>
        <taxon>Tracheophyta</taxon>
        <taxon>Spermatophyta</taxon>
        <taxon>Magnoliopsida</taxon>
        <taxon>eudicotyledons</taxon>
        <taxon>Gunneridae</taxon>
        <taxon>Pentapetalae</taxon>
        <taxon>asterids</taxon>
        <taxon>Ericales</taxon>
        <taxon>Theaceae</taxon>
        <taxon>Camellia</taxon>
    </lineage>
</organism>
<gene>
    <name evidence="1" type="ORF">LOK49_LG02G04029</name>
</gene>
<dbReference type="Proteomes" id="UP001060215">
    <property type="component" value="Chromosome 3"/>
</dbReference>
<sequence length="99" mass="11332">MSLRRSFLSRRINSRSFSLSKSLKEFKTLDIATQIEVKPSSNCDEATIVFRQQQWRSGRKSESLRSSPLEASPMTSHLNELLFTVLRLLFFGSQAFASD</sequence>
<evidence type="ECO:0000313" key="1">
    <source>
        <dbReference type="EMBL" id="KAI8027972.1"/>
    </source>
</evidence>
<protein>
    <submittedName>
        <fullName evidence="1">Uncharacterized protein</fullName>
    </submittedName>
</protein>
<proteinExistence type="predicted"/>
<name>A0ACC0ISR5_9ERIC</name>
<keyword evidence="2" id="KW-1185">Reference proteome</keyword>
<comment type="caution">
    <text evidence="1">The sequence shown here is derived from an EMBL/GenBank/DDBJ whole genome shotgun (WGS) entry which is preliminary data.</text>
</comment>
<accession>A0ACC0ISR5</accession>